<sequence>MGRLVVAELIRSGRTVVAAVRDAAKAGAIFAELGVQEGYQQQRAGQGILFIEGGIDVTRTDTLGAELWRGATQAVSTLGPIFGQTADGTRGYLDNMTSERVDAQGVSNVAAAAAQHLPRQSDGAPCEVLSMRSADDLAKWDRLDDVIMGGQSGSALQPADDGSGAIWTGNLIIEGGGFCGARTKALDLNLEAFDGIYLRVKGDGQTFKLNLKTADQEATPESTYQATFDTIAGEWAIVKLPWREFVPVKRARYEANAPALDPAKVRQLGLVLSRFEFNGLPNPRYKPGKFELLIGGGIQAYKEGRPALVMVSSAGVERNALIGDDAEARKKDIPIVQLNPGGTLNHKYTGETAVRSSGAAYTVIRATGLTNEEEGGPFVVEASQGDRISGKVSRAEVAALVATAINSPAGAGKTIEVRRSEAAGDKGRGMTGADRLRLFLAAVPDSQRQRILLPPLPTPVPPPPPPSKERTAEILADERVKASQSAGRGGRVRGPEEAATAKSVTVVGDSRSEAASKHVDSSTPSNGAGPNSQVGSAAGVENDIEARKVQAQAWISNWRATGSSSGSSSNGSGANGNGVGDDIQQRKGEAQEWIASWKSRSGQ</sequence>
<dbReference type="InterPro" id="IPR008979">
    <property type="entry name" value="Galactose-bd-like_sf"/>
</dbReference>
<feature type="compositionally biased region" description="Basic and acidic residues" evidence="1">
    <location>
        <begin position="510"/>
        <end position="520"/>
    </location>
</feature>
<dbReference type="Pfam" id="PF13460">
    <property type="entry name" value="NAD_binding_10"/>
    <property type="match status" value="1"/>
</dbReference>
<evidence type="ECO:0000259" key="3">
    <source>
        <dbReference type="Pfam" id="PF13460"/>
    </source>
</evidence>
<feature type="compositionally biased region" description="Polar residues" evidence="1">
    <location>
        <begin position="521"/>
        <end position="535"/>
    </location>
</feature>
<organism evidence="4 5">
    <name type="scientific">[Myrmecia] bisecta</name>
    <dbReference type="NCBI Taxonomy" id="41462"/>
    <lineage>
        <taxon>Eukaryota</taxon>
        <taxon>Viridiplantae</taxon>
        <taxon>Chlorophyta</taxon>
        <taxon>core chlorophytes</taxon>
        <taxon>Trebouxiophyceae</taxon>
        <taxon>Trebouxiales</taxon>
        <taxon>Trebouxiaceae</taxon>
        <taxon>Myrmecia</taxon>
    </lineage>
</organism>
<proteinExistence type="predicted"/>
<dbReference type="PANTHER" id="PTHR15020:SF11">
    <property type="entry name" value="OS06G0360300 PROTEIN"/>
    <property type="match status" value="1"/>
</dbReference>
<name>A0AAW1Q0K4_9CHLO</name>
<feature type="compositionally biased region" description="Low complexity" evidence="1">
    <location>
        <begin position="562"/>
        <end position="572"/>
    </location>
</feature>
<feature type="domain" description="NAD(P)-binding" evidence="3">
    <location>
        <begin position="302"/>
        <end position="408"/>
    </location>
</feature>
<dbReference type="InterPro" id="IPR036291">
    <property type="entry name" value="NAD(P)-bd_dom_sf"/>
</dbReference>
<dbReference type="SUPFAM" id="SSF49785">
    <property type="entry name" value="Galactose-binding domain-like"/>
    <property type="match status" value="1"/>
</dbReference>
<feature type="compositionally biased region" description="Basic and acidic residues" evidence="1">
    <location>
        <begin position="467"/>
        <end position="481"/>
    </location>
</feature>
<evidence type="ECO:0000313" key="5">
    <source>
        <dbReference type="Proteomes" id="UP001489004"/>
    </source>
</evidence>
<dbReference type="AlphaFoldDB" id="A0AAW1Q0K4"/>
<evidence type="ECO:0008006" key="6">
    <source>
        <dbReference type="Google" id="ProtNLM"/>
    </source>
</evidence>
<dbReference type="Pfam" id="PF08547">
    <property type="entry name" value="CIA30"/>
    <property type="match status" value="1"/>
</dbReference>
<dbReference type="SUPFAM" id="SSF51735">
    <property type="entry name" value="NAD(P)-binding Rossmann-fold domains"/>
    <property type="match status" value="1"/>
</dbReference>
<dbReference type="PANTHER" id="PTHR15020">
    <property type="entry name" value="FLAVIN REDUCTASE-RELATED"/>
    <property type="match status" value="1"/>
</dbReference>
<accession>A0AAW1Q0K4</accession>
<dbReference type="Gene3D" id="3.40.50.720">
    <property type="entry name" value="NAD(P)-binding Rossmann-like Domain"/>
    <property type="match status" value="2"/>
</dbReference>
<dbReference type="EMBL" id="JALJOR010000007">
    <property type="protein sequence ID" value="KAK9814216.1"/>
    <property type="molecule type" value="Genomic_DNA"/>
</dbReference>
<dbReference type="InterPro" id="IPR016040">
    <property type="entry name" value="NAD(P)-bd_dom"/>
</dbReference>
<keyword evidence="5" id="KW-1185">Reference proteome</keyword>
<reference evidence="4 5" key="1">
    <citation type="journal article" date="2024" name="Nat. Commun.">
        <title>Phylogenomics reveals the evolutionary origins of lichenization in chlorophyte algae.</title>
        <authorList>
            <person name="Puginier C."/>
            <person name="Libourel C."/>
            <person name="Otte J."/>
            <person name="Skaloud P."/>
            <person name="Haon M."/>
            <person name="Grisel S."/>
            <person name="Petersen M."/>
            <person name="Berrin J.G."/>
            <person name="Delaux P.M."/>
            <person name="Dal Grande F."/>
            <person name="Keller J."/>
        </authorList>
    </citation>
    <scope>NUCLEOTIDE SEQUENCE [LARGE SCALE GENOMIC DNA]</scope>
    <source>
        <strain evidence="4 5">SAG 2043</strain>
    </source>
</reference>
<comment type="caution">
    <text evidence="4">The sequence shown here is derived from an EMBL/GenBank/DDBJ whole genome shotgun (WGS) entry which is preliminary data.</text>
</comment>
<evidence type="ECO:0000256" key="1">
    <source>
        <dbReference type="SAM" id="MobiDB-lite"/>
    </source>
</evidence>
<feature type="domain" description="NADH:ubiquinone oxidoreductase intermediate-associated protein 30" evidence="2">
    <location>
        <begin position="131"/>
        <end position="294"/>
    </location>
</feature>
<gene>
    <name evidence="4" type="ORF">WJX72_002437</name>
</gene>
<feature type="region of interest" description="Disordered" evidence="1">
    <location>
        <begin position="557"/>
        <end position="603"/>
    </location>
</feature>
<dbReference type="InterPro" id="IPR013857">
    <property type="entry name" value="NADH-UbQ_OxRdtase-assoc_prot30"/>
</dbReference>
<dbReference type="Proteomes" id="UP001489004">
    <property type="component" value="Unassembled WGS sequence"/>
</dbReference>
<protein>
    <recommendedName>
        <fullName evidence="6">NADH:ubiquinone oxidoreductase intermediate-associated protein 30 domain-containing protein</fullName>
    </recommendedName>
</protein>
<evidence type="ECO:0000313" key="4">
    <source>
        <dbReference type="EMBL" id="KAK9814216.1"/>
    </source>
</evidence>
<evidence type="ECO:0000259" key="2">
    <source>
        <dbReference type="Pfam" id="PF08547"/>
    </source>
</evidence>
<feature type="region of interest" description="Disordered" evidence="1">
    <location>
        <begin position="450"/>
        <end position="545"/>
    </location>
</feature>
<feature type="compositionally biased region" description="Pro residues" evidence="1">
    <location>
        <begin position="454"/>
        <end position="466"/>
    </location>
</feature>